<dbReference type="PANTHER" id="PTHR42809">
    <property type="entry name" value="FLAVODOXIN 2"/>
    <property type="match status" value="1"/>
</dbReference>
<keyword evidence="4 7" id="KW-0285">Flavoprotein</keyword>
<sequence>MKISVIYGTDTGTTRTVAKTIARKLPKASLRHITDASREDFESSEFLILGSPTYCLGELPDDWTKALPLLSAVDMTAKRVALFGTGDQLNYPDSFVDAMGILYDAVTAHGADVTGPTEAIGYQFNKSEALRNGKFVGLALDLDNQANKTEARIESWIQQII</sequence>
<gene>
    <name evidence="9" type="ORF">CWS72_08155</name>
</gene>
<evidence type="ECO:0000256" key="2">
    <source>
        <dbReference type="ARBA" id="ARBA00005267"/>
    </source>
</evidence>
<evidence type="ECO:0000256" key="1">
    <source>
        <dbReference type="ARBA" id="ARBA00001917"/>
    </source>
</evidence>
<organism evidence="9 10">
    <name type="scientific">Telmatospirillum siberiense</name>
    <dbReference type="NCBI Taxonomy" id="382514"/>
    <lineage>
        <taxon>Bacteria</taxon>
        <taxon>Pseudomonadati</taxon>
        <taxon>Pseudomonadota</taxon>
        <taxon>Alphaproteobacteria</taxon>
        <taxon>Rhodospirillales</taxon>
        <taxon>Rhodospirillaceae</taxon>
        <taxon>Telmatospirillum</taxon>
    </lineage>
</organism>
<name>A0A2N3PXM2_9PROT</name>
<dbReference type="PROSITE" id="PS50902">
    <property type="entry name" value="FLAVODOXIN_LIKE"/>
    <property type="match status" value="1"/>
</dbReference>
<dbReference type="InterPro" id="IPR001226">
    <property type="entry name" value="Flavodoxin_CS"/>
</dbReference>
<dbReference type="Proteomes" id="UP000233293">
    <property type="component" value="Unassembled WGS sequence"/>
</dbReference>
<dbReference type="NCBIfam" id="NF006736">
    <property type="entry name" value="PRK09267.1-2"/>
    <property type="match status" value="1"/>
</dbReference>
<dbReference type="GO" id="GO:0010181">
    <property type="term" value="F:FMN binding"/>
    <property type="evidence" value="ECO:0007669"/>
    <property type="project" value="UniProtKB-UniRule"/>
</dbReference>
<keyword evidence="5 7" id="KW-0288">FMN</keyword>
<evidence type="ECO:0000256" key="7">
    <source>
        <dbReference type="PIRNR" id="PIRNR038996"/>
    </source>
</evidence>
<dbReference type="GO" id="GO:0009055">
    <property type="term" value="F:electron transfer activity"/>
    <property type="evidence" value="ECO:0007669"/>
    <property type="project" value="UniProtKB-UniRule"/>
</dbReference>
<dbReference type="InterPro" id="IPR029039">
    <property type="entry name" value="Flavoprotein-like_sf"/>
</dbReference>
<dbReference type="InterPro" id="IPR008254">
    <property type="entry name" value="Flavodoxin/NO_synth"/>
</dbReference>
<protein>
    <recommendedName>
        <fullName evidence="7">Flavodoxin</fullName>
    </recommendedName>
</protein>
<evidence type="ECO:0000259" key="8">
    <source>
        <dbReference type="PROSITE" id="PS50902"/>
    </source>
</evidence>
<evidence type="ECO:0000256" key="3">
    <source>
        <dbReference type="ARBA" id="ARBA00022448"/>
    </source>
</evidence>
<keyword evidence="6 7" id="KW-0249">Electron transport</keyword>
<dbReference type="Gene3D" id="3.40.50.360">
    <property type="match status" value="1"/>
</dbReference>
<dbReference type="InterPro" id="IPR050619">
    <property type="entry name" value="Flavodoxin"/>
</dbReference>
<comment type="caution">
    <text evidence="9">The sequence shown here is derived from an EMBL/GenBank/DDBJ whole genome shotgun (WGS) entry which is preliminary data.</text>
</comment>
<comment type="function">
    <text evidence="7">Low-potential electron donor to a number of redox enzymes.</text>
</comment>
<dbReference type="RefSeq" id="WP_101250087.1">
    <property type="nucleotide sequence ID" value="NZ_PIUM01000006.1"/>
</dbReference>
<dbReference type="OrthoDB" id="359268at2"/>
<evidence type="ECO:0000313" key="9">
    <source>
        <dbReference type="EMBL" id="PKU25160.1"/>
    </source>
</evidence>
<feature type="domain" description="Flavodoxin-like" evidence="8">
    <location>
        <begin position="3"/>
        <end position="161"/>
    </location>
</feature>
<evidence type="ECO:0000313" key="10">
    <source>
        <dbReference type="Proteomes" id="UP000233293"/>
    </source>
</evidence>
<dbReference type="SUPFAM" id="SSF52218">
    <property type="entry name" value="Flavoproteins"/>
    <property type="match status" value="1"/>
</dbReference>
<evidence type="ECO:0000256" key="5">
    <source>
        <dbReference type="ARBA" id="ARBA00022643"/>
    </source>
</evidence>
<dbReference type="NCBIfam" id="TIGR01752">
    <property type="entry name" value="flav_long"/>
    <property type="match status" value="1"/>
</dbReference>
<reference evidence="10" key="1">
    <citation type="submission" date="2017-12" db="EMBL/GenBank/DDBJ databases">
        <title>Draft genome sequence of Telmatospirillum siberiense 26-4b1T, an acidotolerant peatland alphaproteobacterium potentially involved in sulfur cycling.</title>
        <authorList>
            <person name="Hausmann B."/>
            <person name="Pjevac P."/>
            <person name="Schreck K."/>
            <person name="Herbold C.W."/>
            <person name="Daims H."/>
            <person name="Wagner M."/>
            <person name="Pester M."/>
            <person name="Loy A."/>
        </authorList>
    </citation>
    <scope>NUCLEOTIDE SEQUENCE [LARGE SCALE GENOMIC DNA]</scope>
    <source>
        <strain evidence="10">26-4b1</strain>
    </source>
</reference>
<dbReference type="Pfam" id="PF00258">
    <property type="entry name" value="Flavodoxin_1"/>
    <property type="match status" value="1"/>
</dbReference>
<keyword evidence="10" id="KW-1185">Reference proteome</keyword>
<comment type="cofactor">
    <cofactor evidence="1 7">
        <name>FMN</name>
        <dbReference type="ChEBI" id="CHEBI:58210"/>
    </cofactor>
</comment>
<dbReference type="PANTHER" id="PTHR42809:SF1">
    <property type="entry name" value="FLAVODOXIN 1"/>
    <property type="match status" value="1"/>
</dbReference>
<keyword evidence="3 7" id="KW-0813">Transport</keyword>
<dbReference type="AlphaFoldDB" id="A0A2N3PXM2"/>
<comment type="similarity">
    <text evidence="2 7">Belongs to the flavodoxin family.</text>
</comment>
<dbReference type="EMBL" id="PIUM01000006">
    <property type="protein sequence ID" value="PKU25160.1"/>
    <property type="molecule type" value="Genomic_DNA"/>
</dbReference>
<dbReference type="PROSITE" id="PS00201">
    <property type="entry name" value="FLAVODOXIN"/>
    <property type="match status" value="1"/>
</dbReference>
<dbReference type="PIRSF" id="PIRSF038996">
    <property type="entry name" value="FldA"/>
    <property type="match status" value="1"/>
</dbReference>
<proteinExistence type="inferred from homology"/>
<evidence type="ECO:0000256" key="4">
    <source>
        <dbReference type="ARBA" id="ARBA00022630"/>
    </source>
</evidence>
<dbReference type="InterPro" id="IPR010086">
    <property type="entry name" value="Flavodoxin_lc"/>
</dbReference>
<dbReference type="NCBIfam" id="NF006739">
    <property type="entry name" value="PRK09267.1-5"/>
    <property type="match status" value="1"/>
</dbReference>
<evidence type="ECO:0000256" key="6">
    <source>
        <dbReference type="ARBA" id="ARBA00022982"/>
    </source>
</evidence>
<accession>A0A2N3PXM2</accession>